<feature type="region of interest" description="Disordered" evidence="1">
    <location>
        <begin position="461"/>
        <end position="492"/>
    </location>
</feature>
<protein>
    <submittedName>
        <fullName evidence="2">Uncharacterized protein</fullName>
    </submittedName>
</protein>
<evidence type="ECO:0000313" key="2">
    <source>
        <dbReference type="EMBL" id="MFC0718558.1"/>
    </source>
</evidence>
<dbReference type="RefSeq" id="WP_189495407.1">
    <property type="nucleotide sequence ID" value="NZ_BMZT01000003.1"/>
</dbReference>
<proteinExistence type="predicted"/>
<gene>
    <name evidence="2" type="ORF">ACFFFU_12510</name>
</gene>
<dbReference type="EMBL" id="JBHLTF010000032">
    <property type="protein sequence ID" value="MFC0718558.1"/>
    <property type="molecule type" value="Genomic_DNA"/>
</dbReference>
<organism evidence="2 3">
    <name type="scientific">Luteimonas padinae</name>
    <dbReference type="NCBI Taxonomy" id="1714359"/>
    <lineage>
        <taxon>Bacteria</taxon>
        <taxon>Pseudomonadati</taxon>
        <taxon>Pseudomonadota</taxon>
        <taxon>Gammaproteobacteria</taxon>
        <taxon>Lysobacterales</taxon>
        <taxon>Lysobacteraceae</taxon>
        <taxon>Luteimonas</taxon>
    </lineage>
</organism>
<feature type="compositionally biased region" description="Basic and acidic residues" evidence="1">
    <location>
        <begin position="468"/>
        <end position="482"/>
    </location>
</feature>
<keyword evidence="3" id="KW-1185">Reference proteome</keyword>
<accession>A0ABV6SYN4</accession>
<evidence type="ECO:0000313" key="3">
    <source>
        <dbReference type="Proteomes" id="UP001589898"/>
    </source>
</evidence>
<comment type="caution">
    <text evidence="2">The sequence shown here is derived from an EMBL/GenBank/DDBJ whole genome shotgun (WGS) entry which is preliminary data.</text>
</comment>
<sequence length="492" mass="54328">MKPEDKDVHDPLSRQAFESIVYNAVGRGSEVNTFPAFALAHSTGNSGWSTGIVQWDFGQPGRGHKVADLLVGYQAWAMPEARFTEEEMASLSARLQRRGQVGNALGADERDRLDAYLRSGVGREFVETLNREQVDYKWRHVGQPLSDVPWLARLGADDPAEAIEIVTMASKLFNQNEVRGRRLLDHLQHNELSADGTADWIGGTGIDGLNPHARRAIVAGRDHARAGARLLGELQYGTSATSDRWRSIVQRGDASLSRDFEFNPDLQFFDAMLRNPREGLRLLHHIERAGCGSPIHIRGVNALARKEMAEITAVPPDDPVLTTTRGTEYALRESGWSLARPATGRRAADNVDYMEGMQLRPPRPTTSPDPHDDEALRTRLLELYESHGAAPAPLELDVVTGTLLREVERSGRGRITHLAFAEGSLPNSGRRRVIAWQGDPSDPATPWSTLSVRDALAAAEDGCTPQHTDIHPQGPERWERSGPDPQPRIRPG</sequence>
<name>A0ABV6SYN4_9GAMM</name>
<reference evidence="2 3" key="1">
    <citation type="submission" date="2024-09" db="EMBL/GenBank/DDBJ databases">
        <authorList>
            <person name="Sun Q."/>
            <person name="Mori K."/>
        </authorList>
    </citation>
    <scope>NUCLEOTIDE SEQUENCE [LARGE SCALE GENOMIC DNA]</scope>
    <source>
        <strain evidence="2 3">KCTC 52403</strain>
    </source>
</reference>
<dbReference type="Proteomes" id="UP001589898">
    <property type="component" value="Unassembled WGS sequence"/>
</dbReference>
<evidence type="ECO:0000256" key="1">
    <source>
        <dbReference type="SAM" id="MobiDB-lite"/>
    </source>
</evidence>